<proteinExistence type="predicted"/>
<dbReference type="PANTHER" id="PTHR47052">
    <property type="entry name" value="CONSERVED SERINE PROLINE-RICH PROTEIN (AFU_ORTHOLOGUE AFUA_2G01790)"/>
    <property type="match status" value="1"/>
</dbReference>
<protein>
    <recommendedName>
        <fullName evidence="2">C2 domain-containing protein</fullName>
    </recommendedName>
</protein>
<comment type="caution">
    <text evidence="3">The sequence shown here is derived from an EMBL/GenBank/DDBJ whole genome shotgun (WGS) entry which is preliminary data.</text>
</comment>
<organism evidence="3 4">
    <name type="scientific">Edaphochlamys debaryana</name>
    <dbReference type="NCBI Taxonomy" id="47281"/>
    <lineage>
        <taxon>Eukaryota</taxon>
        <taxon>Viridiplantae</taxon>
        <taxon>Chlorophyta</taxon>
        <taxon>core chlorophytes</taxon>
        <taxon>Chlorophyceae</taxon>
        <taxon>CS clade</taxon>
        <taxon>Chlamydomonadales</taxon>
        <taxon>Chlamydomonadales incertae sedis</taxon>
        <taxon>Edaphochlamys</taxon>
    </lineage>
</organism>
<evidence type="ECO:0000256" key="1">
    <source>
        <dbReference type="SAM" id="Coils"/>
    </source>
</evidence>
<name>A0A836BQJ1_9CHLO</name>
<dbReference type="Pfam" id="PF00168">
    <property type="entry name" value="C2"/>
    <property type="match status" value="1"/>
</dbReference>
<evidence type="ECO:0000313" key="3">
    <source>
        <dbReference type="EMBL" id="KAG2485082.1"/>
    </source>
</evidence>
<reference evidence="3" key="1">
    <citation type="journal article" date="2020" name="bioRxiv">
        <title>Comparative genomics of Chlamydomonas.</title>
        <authorList>
            <person name="Craig R.J."/>
            <person name="Hasan A.R."/>
            <person name="Ness R.W."/>
            <person name="Keightley P.D."/>
        </authorList>
    </citation>
    <scope>NUCLEOTIDE SEQUENCE</scope>
    <source>
        <strain evidence="3">CCAP 11/70</strain>
    </source>
</reference>
<accession>A0A836BQJ1</accession>
<dbReference type="Proteomes" id="UP000612055">
    <property type="component" value="Unassembled WGS sequence"/>
</dbReference>
<feature type="domain" description="C2" evidence="2">
    <location>
        <begin position="1"/>
        <end position="79"/>
    </location>
</feature>
<evidence type="ECO:0000313" key="4">
    <source>
        <dbReference type="Proteomes" id="UP000612055"/>
    </source>
</evidence>
<dbReference type="EMBL" id="JAEHOE010000136">
    <property type="protein sequence ID" value="KAG2485082.1"/>
    <property type="molecule type" value="Genomic_DNA"/>
</dbReference>
<sequence length="270" mass="29509">MGEAPYAVVQVGDQEFRTRPHHGGGRDPEWDETFVLRITYENTVEISIRDAHSSHDKCIGVAKINLAKVRLDGRDSHHAPVHSPDSGHQHGHLHLALHFQPEAVQAPAVASQQAAASLGPAGYQCLCPPQQGYPLPAAPAPAYSAPAYSTATAYHPQPQAYACCGAQPHATQPPPAPLGQAQSPAFGIPGGYPAPPSWAPVTPTTAAPDPYAAAAAALAERERQELLRERQEDRRELWEGRRERRELRREEREMWREADYGWGGPGLLFW</sequence>
<gene>
    <name evidence="3" type="ORF">HYH03_016179</name>
</gene>
<dbReference type="OrthoDB" id="419768at2759"/>
<dbReference type="PANTHER" id="PTHR47052:SF3">
    <property type="entry name" value="INGRESSION PROTEIN 1"/>
    <property type="match status" value="1"/>
</dbReference>
<dbReference type="Gene3D" id="2.60.40.150">
    <property type="entry name" value="C2 domain"/>
    <property type="match status" value="1"/>
</dbReference>
<dbReference type="SUPFAM" id="SSF49562">
    <property type="entry name" value="C2 domain (Calcium/lipid-binding domain, CaLB)"/>
    <property type="match status" value="1"/>
</dbReference>
<evidence type="ECO:0000259" key="2">
    <source>
        <dbReference type="PROSITE" id="PS50004"/>
    </source>
</evidence>
<dbReference type="InterPro" id="IPR035892">
    <property type="entry name" value="C2_domain_sf"/>
</dbReference>
<feature type="coiled-coil region" evidence="1">
    <location>
        <begin position="214"/>
        <end position="250"/>
    </location>
</feature>
<dbReference type="AlphaFoldDB" id="A0A836BQJ1"/>
<dbReference type="InterPro" id="IPR000008">
    <property type="entry name" value="C2_dom"/>
</dbReference>
<dbReference type="InterPro" id="IPR052981">
    <property type="entry name" value="Ingression_C2_domain"/>
</dbReference>
<dbReference type="PROSITE" id="PS50004">
    <property type="entry name" value="C2"/>
    <property type="match status" value="1"/>
</dbReference>
<keyword evidence="1" id="KW-0175">Coiled coil</keyword>
<keyword evidence="4" id="KW-1185">Reference proteome</keyword>